<dbReference type="PANTHER" id="PTHR35546">
    <property type="entry name" value="F-BOX PROTEIN INTERACTION DOMAIN PROTEIN-RELATED"/>
    <property type="match status" value="1"/>
</dbReference>
<dbReference type="SMART" id="SM00256">
    <property type="entry name" value="FBOX"/>
    <property type="match status" value="1"/>
</dbReference>
<dbReference type="Gramene" id="TraesCAD_scaffold_115024_01G000100.1">
    <property type="protein sequence ID" value="TraesCAD_scaffold_115024_01G000100.1"/>
    <property type="gene ID" value="TraesCAD_scaffold_115024_01G000100"/>
</dbReference>
<name>A0A3B6TL44_WHEAT</name>
<accession>A0A3B6TL44</accession>
<dbReference type="InterPro" id="IPR036047">
    <property type="entry name" value="F-box-like_dom_sf"/>
</dbReference>
<dbReference type="Gramene" id="TraesMAC7D03G04459290.1">
    <property type="protein sequence ID" value="TraesMAC7D03G04459290.1.CDS1"/>
    <property type="gene ID" value="TraesMAC7D03G04459290"/>
</dbReference>
<dbReference type="Gramene" id="TraesARI7D03G04544240.1">
    <property type="protein sequence ID" value="TraesARI7D03G04544240.1.CDS1"/>
    <property type="gene ID" value="TraesARI7D03G04544240"/>
</dbReference>
<dbReference type="Gramene" id="TraesLAC7D03G04414670.1">
    <property type="protein sequence ID" value="TraesLAC7D03G04414670.1.CDS1"/>
    <property type="gene ID" value="TraesLAC7D03G04414670"/>
</dbReference>
<sequence length="211" mass="23627">MEEPMSRLTPDLIVEILGRVPYKSLCICKRVCPAWRDLIADPANRKKVVQSLAGFFYHTTDGATADSAERRGHAVNYADLSASPWSHIPPTHPRLPLPPDCADRFFSVEDSRDGLFLSRIRTGAPAGNFRYMVSNPATSEYTLLPHSGYDGRRCASYLGFDSIVSTEEFHVFEFVLESLTQDWVVTCERGEDLLLKDWCVGGNETPMAHQS</sequence>
<dbReference type="EnsemblPlants" id="TraesCS7D02G474400.1">
    <property type="protein sequence ID" value="TraesCS7D02G474400.1.cds1"/>
    <property type="gene ID" value="TraesCS7D02G474400"/>
</dbReference>
<proteinExistence type="predicted"/>
<dbReference type="AlphaFoldDB" id="A0A3B6TL44"/>
<reference evidence="2" key="1">
    <citation type="submission" date="2018-08" db="EMBL/GenBank/DDBJ databases">
        <authorList>
            <person name="Rossello M."/>
        </authorList>
    </citation>
    <scope>NUCLEOTIDE SEQUENCE [LARGE SCALE GENOMIC DNA]</scope>
    <source>
        <strain evidence="2">cv. Chinese Spring</strain>
    </source>
</reference>
<dbReference type="Gramene" id="TraesNOR7D03G04516560.1">
    <property type="protein sequence ID" value="TraesNOR7D03G04516560.1.CDS1"/>
    <property type="gene ID" value="TraesNOR7D03G04516560"/>
</dbReference>
<dbReference type="SUPFAM" id="SSF81383">
    <property type="entry name" value="F-box domain"/>
    <property type="match status" value="1"/>
</dbReference>
<protein>
    <recommendedName>
        <fullName evidence="1">F-box domain-containing protein</fullName>
    </recommendedName>
</protein>
<keyword evidence="3" id="KW-1185">Reference proteome</keyword>
<dbReference type="OrthoDB" id="581708at2759"/>
<dbReference type="Gramene" id="TraesSYM7D03G04521560.1">
    <property type="protein sequence ID" value="TraesSYM7D03G04521560.1.CDS1"/>
    <property type="gene ID" value="TraesSYM7D03G04521560"/>
</dbReference>
<dbReference type="Gramene" id="TraesCLE_scaffold_135155_01G000100.1">
    <property type="protein sequence ID" value="TraesCLE_scaffold_135155_01G000100.1"/>
    <property type="gene ID" value="TraesCLE_scaffold_135155_01G000100"/>
</dbReference>
<dbReference type="PANTHER" id="PTHR35546:SF126">
    <property type="entry name" value="F-BOX DOMAIN-CONTAINING PROTEIN"/>
    <property type="match status" value="1"/>
</dbReference>
<dbReference type="InterPro" id="IPR001810">
    <property type="entry name" value="F-box_dom"/>
</dbReference>
<evidence type="ECO:0000259" key="1">
    <source>
        <dbReference type="SMART" id="SM00256"/>
    </source>
</evidence>
<dbReference type="Pfam" id="PF00646">
    <property type="entry name" value="F-box"/>
    <property type="match status" value="1"/>
</dbReference>
<dbReference type="Gramene" id="TraesRN7D0101152800.1">
    <property type="protein sequence ID" value="TraesRN7D0101152800.1"/>
    <property type="gene ID" value="TraesRN7D0101152800"/>
</dbReference>
<organism evidence="2">
    <name type="scientific">Triticum aestivum</name>
    <name type="common">Wheat</name>
    <dbReference type="NCBI Taxonomy" id="4565"/>
    <lineage>
        <taxon>Eukaryota</taxon>
        <taxon>Viridiplantae</taxon>
        <taxon>Streptophyta</taxon>
        <taxon>Embryophyta</taxon>
        <taxon>Tracheophyta</taxon>
        <taxon>Spermatophyta</taxon>
        <taxon>Magnoliopsida</taxon>
        <taxon>Liliopsida</taxon>
        <taxon>Poales</taxon>
        <taxon>Poaceae</taxon>
        <taxon>BOP clade</taxon>
        <taxon>Pooideae</taxon>
        <taxon>Triticodae</taxon>
        <taxon>Triticeae</taxon>
        <taxon>Triticinae</taxon>
        <taxon>Triticum</taxon>
    </lineage>
</organism>
<dbReference type="Gramene" id="TraesCS7D02G474400.1">
    <property type="protein sequence ID" value="TraesCS7D02G474400.1.cds1"/>
    <property type="gene ID" value="TraesCS7D02G474400"/>
</dbReference>
<dbReference type="Gramene" id="TraesJUL7D03G04511830.1">
    <property type="protein sequence ID" value="TraesJUL7D03G04511830.1.CDS1"/>
    <property type="gene ID" value="TraesJUL7D03G04511830"/>
</dbReference>
<evidence type="ECO:0000313" key="3">
    <source>
        <dbReference type="Proteomes" id="UP000019116"/>
    </source>
</evidence>
<evidence type="ECO:0000313" key="2">
    <source>
        <dbReference type="EnsemblPlants" id="TraesCS7D02G474400.1.cds1"/>
    </source>
</evidence>
<dbReference type="Gramene" id="TraesWEE_scaffold_154524_01G000100.1">
    <property type="protein sequence ID" value="TraesWEE_scaffold_154524_01G000100.1"/>
    <property type="gene ID" value="TraesWEE_scaffold_154524_01G000100"/>
</dbReference>
<dbReference type="InterPro" id="IPR055290">
    <property type="entry name" value="At3g26010-like"/>
</dbReference>
<dbReference type="Proteomes" id="UP000019116">
    <property type="component" value="Chromosome 7D"/>
</dbReference>
<dbReference type="Gramene" id="TraesCS7D03G1122700.1">
    <property type="protein sequence ID" value="TraesCS7D03G1122700.1.CDS1"/>
    <property type="gene ID" value="TraesCS7D03G1122700"/>
</dbReference>
<feature type="domain" description="F-box" evidence="1">
    <location>
        <begin position="8"/>
        <end position="48"/>
    </location>
</feature>
<dbReference type="Gramene" id="TraesSTA7D03G04461240.1">
    <property type="protein sequence ID" value="TraesSTA7D03G04461240.1.CDS1"/>
    <property type="gene ID" value="TraesSTA7D03G04461240"/>
</dbReference>
<dbReference type="Gene3D" id="1.20.1280.50">
    <property type="match status" value="1"/>
</dbReference>
<dbReference type="Gramene" id="TraesROB_scaffold_112386_01G000100.1">
    <property type="protein sequence ID" value="TraesROB_scaffold_112386_01G000100.1"/>
    <property type="gene ID" value="TraesROB_scaffold_112386_01G000100"/>
</dbReference>
<dbReference type="OMA" id="NETPMAH"/>
<dbReference type="Gramene" id="TraesJAG7D03G04450420.1">
    <property type="protein sequence ID" value="TraesJAG7D03G04450420.1.CDS1"/>
    <property type="gene ID" value="TraesJAG7D03G04450420"/>
</dbReference>
<reference evidence="2" key="2">
    <citation type="submission" date="2018-10" db="UniProtKB">
        <authorList>
            <consortium name="EnsemblPlants"/>
        </authorList>
    </citation>
    <scope>IDENTIFICATION</scope>
</reference>
<dbReference type="Gramene" id="TraesLDM7D03G04474500.1">
    <property type="protein sequence ID" value="TraesLDM7D03G04474500.1.CDS1"/>
    <property type="gene ID" value="TraesLDM7D03G04474500"/>
</dbReference>